<evidence type="ECO:0000313" key="8">
    <source>
        <dbReference type="EMBL" id="MBU8545849.1"/>
    </source>
</evidence>
<keyword evidence="6" id="KW-0645">Protease</keyword>
<comment type="similarity">
    <text evidence="2 6">Belongs to the peptidase S26 family.</text>
</comment>
<evidence type="ECO:0000256" key="5">
    <source>
        <dbReference type="ARBA" id="ARBA00022801"/>
    </source>
</evidence>
<gene>
    <name evidence="8" type="primary">lepB</name>
    <name evidence="8" type="ORF">JJQ90_19150</name>
</gene>
<keyword evidence="6" id="KW-0812">Transmembrane</keyword>
<dbReference type="InterPro" id="IPR019533">
    <property type="entry name" value="Peptidase_S26"/>
</dbReference>
<keyword evidence="6" id="KW-0472">Membrane</keyword>
<keyword evidence="6" id="KW-1133">Transmembrane helix</keyword>
<dbReference type="CDD" id="cd06530">
    <property type="entry name" value="S26_SPase_I"/>
    <property type="match status" value="1"/>
</dbReference>
<comment type="catalytic activity">
    <reaction evidence="1 6">
        <text>Cleavage of hydrophobic, N-terminal signal or leader sequences from secreted and periplasmic proteins.</text>
        <dbReference type="EC" id="3.4.21.89"/>
    </reaction>
</comment>
<protein>
    <recommendedName>
        <fullName evidence="4 6">Signal peptidase I</fullName>
        <ecNumber evidence="3 6">3.4.21.89</ecNumber>
    </recommendedName>
</protein>
<proteinExistence type="inferred from homology"/>
<accession>A0ABS6HBP9</accession>
<comment type="subcellular location">
    <subcellularLocation>
        <location evidence="6">Membrane</location>
        <topology evidence="6">Single-pass type II membrane protein</topology>
    </subcellularLocation>
</comment>
<keyword evidence="9" id="KW-1185">Reference proteome</keyword>
<evidence type="ECO:0000256" key="3">
    <source>
        <dbReference type="ARBA" id="ARBA00013208"/>
    </source>
</evidence>
<evidence type="ECO:0000256" key="1">
    <source>
        <dbReference type="ARBA" id="ARBA00000677"/>
    </source>
</evidence>
<organism evidence="8 9">
    <name type="scientific">Falsiroseomonas oleicola</name>
    <dbReference type="NCBI Taxonomy" id="2801474"/>
    <lineage>
        <taxon>Bacteria</taxon>
        <taxon>Pseudomonadati</taxon>
        <taxon>Pseudomonadota</taxon>
        <taxon>Alphaproteobacteria</taxon>
        <taxon>Acetobacterales</taxon>
        <taxon>Roseomonadaceae</taxon>
        <taxon>Falsiroseomonas</taxon>
    </lineage>
</organism>
<reference evidence="8 9" key="1">
    <citation type="submission" date="2021-01" db="EMBL/GenBank/DDBJ databases">
        <title>Roseomonas sp. nov, a bacterium isolated from an oil production mixture in Yumen Oilfield.</title>
        <authorList>
            <person name="Wu D."/>
        </authorList>
    </citation>
    <scope>NUCLEOTIDE SEQUENCE [LARGE SCALE GENOMIC DNA]</scope>
    <source>
        <strain evidence="8 9">ROY-5-3</strain>
    </source>
</reference>
<evidence type="ECO:0000256" key="4">
    <source>
        <dbReference type="ARBA" id="ARBA00019232"/>
    </source>
</evidence>
<feature type="transmembrane region" description="Helical" evidence="6">
    <location>
        <begin position="12"/>
        <end position="35"/>
    </location>
</feature>
<dbReference type="GO" id="GO:0009003">
    <property type="term" value="F:signal peptidase activity"/>
    <property type="evidence" value="ECO:0007669"/>
    <property type="project" value="UniProtKB-EC"/>
</dbReference>
<dbReference type="Pfam" id="PF10502">
    <property type="entry name" value="Peptidase_S26"/>
    <property type="match status" value="1"/>
</dbReference>
<evidence type="ECO:0000259" key="7">
    <source>
        <dbReference type="Pfam" id="PF10502"/>
    </source>
</evidence>
<dbReference type="EMBL" id="JAERQM010000006">
    <property type="protein sequence ID" value="MBU8545849.1"/>
    <property type="molecule type" value="Genomic_DNA"/>
</dbReference>
<comment type="caution">
    <text evidence="8">The sequence shown here is derived from an EMBL/GenBank/DDBJ whole genome shotgun (WGS) entry which is preliminary data.</text>
</comment>
<dbReference type="EC" id="3.4.21.89" evidence="3 6"/>
<dbReference type="PANTHER" id="PTHR43390">
    <property type="entry name" value="SIGNAL PEPTIDASE I"/>
    <property type="match status" value="1"/>
</dbReference>
<keyword evidence="5 6" id="KW-0378">Hydrolase</keyword>
<dbReference type="InterPro" id="IPR000223">
    <property type="entry name" value="Pept_S26A_signal_pept_1"/>
</dbReference>
<dbReference type="Proteomes" id="UP000689967">
    <property type="component" value="Unassembled WGS sequence"/>
</dbReference>
<evidence type="ECO:0000256" key="2">
    <source>
        <dbReference type="ARBA" id="ARBA00009370"/>
    </source>
</evidence>
<dbReference type="PROSITE" id="PS00760">
    <property type="entry name" value="SPASE_I_2"/>
    <property type="match status" value="1"/>
</dbReference>
<dbReference type="InterPro" id="IPR019758">
    <property type="entry name" value="Pept_S26A_signal_pept_1_CS"/>
</dbReference>
<dbReference type="PANTHER" id="PTHR43390:SF1">
    <property type="entry name" value="CHLOROPLAST PROCESSING PEPTIDASE"/>
    <property type="match status" value="1"/>
</dbReference>
<evidence type="ECO:0000256" key="6">
    <source>
        <dbReference type="RuleBase" id="RU362042"/>
    </source>
</evidence>
<evidence type="ECO:0000313" key="9">
    <source>
        <dbReference type="Proteomes" id="UP000689967"/>
    </source>
</evidence>
<dbReference type="RefSeq" id="WP_216877872.1">
    <property type="nucleotide sequence ID" value="NZ_JAERQM010000006.1"/>
</dbReference>
<dbReference type="PROSITE" id="PS00761">
    <property type="entry name" value="SPASE_I_3"/>
    <property type="match status" value="1"/>
</dbReference>
<dbReference type="InterPro" id="IPR019757">
    <property type="entry name" value="Pept_S26A_signal_pept_1_Lys-AS"/>
</dbReference>
<name>A0ABS6HBP9_9PROT</name>
<feature type="domain" description="Peptidase S26" evidence="7">
    <location>
        <begin position="10"/>
        <end position="181"/>
    </location>
</feature>
<sequence>MGAWSTAARSEMFSIASNSMAPALVIGDIFFAGRIRDPVPKLFRRGEIIIFRRSDTGSSDWVKRVIGLPGDRVQLREGRLHLNGQPVSREFIGSHEVDETRMPSVMQRYRETLPGEAEVIFDVLEQDDTQPFDNTPEYRVPERQLFVLGDNRDNSLDSRAMRSFGFVPMTRVLAQPRFIVWSRDLRRIGTRLD</sequence>
<dbReference type="NCBIfam" id="TIGR02227">
    <property type="entry name" value="sigpep_I_bact"/>
    <property type="match status" value="1"/>
</dbReference>